<dbReference type="HOGENOM" id="CLU_092183_0_0_1"/>
<dbReference type="SMART" id="SM00292">
    <property type="entry name" value="BRCT"/>
    <property type="match status" value="2"/>
</dbReference>
<dbReference type="PANTHER" id="PTHR23196:SF34">
    <property type="entry name" value="MEDIATOR OF DNA DAMAGE CHECKPOINT PROTEIN 1"/>
    <property type="match status" value="1"/>
</dbReference>
<sequence length="264" mass="29753">MFFQEVSASASKVSKKGDHQPPSTPSRKRLSQDITASPSLRRKSFGIKPKVMFTGVVDEQGERIIKDLGGSMAETIQECTHLITDKIRRTVKLLGGISLGIQIITRQWLDDSKQAGMFLDSSKYILCDKASEKQYKFSLRHSIEIATQSSMLEGYKIHVTKSVKPPPQTMAEILECSGAQVLKSLPKKKEDNMVIISCDEDKTLCQPAISNGIDIVSSEFILTGILRQQIDIQSYPLLYKLFISSFLLEFRLAFVKKFYFIYLL</sequence>
<evidence type="ECO:0000256" key="3">
    <source>
        <dbReference type="ARBA" id="ARBA00022763"/>
    </source>
</evidence>
<dbReference type="KEGG" id="lgi:LOTGIDRAFT_103252"/>
<dbReference type="CDD" id="cd17744">
    <property type="entry name" value="BRCT_MDC1_rpt1"/>
    <property type="match status" value="1"/>
</dbReference>
<dbReference type="EMBL" id="KB199650">
    <property type="protein sequence ID" value="ESP05694.1"/>
    <property type="molecule type" value="Genomic_DNA"/>
</dbReference>
<dbReference type="CDD" id="cd18441">
    <property type="entry name" value="BRCT_MDC1_rpt2"/>
    <property type="match status" value="1"/>
</dbReference>
<dbReference type="GO" id="GO:0005634">
    <property type="term" value="C:nucleus"/>
    <property type="evidence" value="ECO:0007669"/>
    <property type="project" value="UniProtKB-SubCell"/>
</dbReference>
<accession>V4ANE4</accession>
<dbReference type="STRING" id="225164.V4ANE4"/>
<dbReference type="Gene3D" id="3.40.50.10190">
    <property type="entry name" value="BRCT domain"/>
    <property type="match status" value="2"/>
</dbReference>
<keyword evidence="5" id="KW-0539">Nucleus</keyword>
<dbReference type="InterPro" id="IPR036420">
    <property type="entry name" value="BRCT_dom_sf"/>
</dbReference>
<dbReference type="InterPro" id="IPR051579">
    <property type="entry name" value="DDR_Transcriptional_Reg"/>
</dbReference>
<feature type="region of interest" description="Disordered" evidence="6">
    <location>
        <begin position="1"/>
        <end position="35"/>
    </location>
</feature>
<evidence type="ECO:0000256" key="1">
    <source>
        <dbReference type="ARBA" id="ARBA00004123"/>
    </source>
</evidence>
<proteinExistence type="predicted"/>
<dbReference type="OrthoDB" id="342264at2759"/>
<dbReference type="CTD" id="20229725"/>
<dbReference type="GeneID" id="20229725"/>
<evidence type="ECO:0000259" key="7">
    <source>
        <dbReference type="PROSITE" id="PS50172"/>
    </source>
</evidence>
<dbReference type="RefSeq" id="XP_009044239.1">
    <property type="nucleotide sequence ID" value="XM_009045991.1"/>
</dbReference>
<dbReference type="PROSITE" id="PS50172">
    <property type="entry name" value="BRCT"/>
    <property type="match status" value="2"/>
</dbReference>
<name>V4ANE4_LOTGI</name>
<evidence type="ECO:0000256" key="5">
    <source>
        <dbReference type="ARBA" id="ARBA00023242"/>
    </source>
</evidence>
<evidence type="ECO:0000256" key="4">
    <source>
        <dbReference type="ARBA" id="ARBA00023204"/>
    </source>
</evidence>
<reference evidence="8 9" key="1">
    <citation type="journal article" date="2013" name="Nature">
        <title>Insights into bilaterian evolution from three spiralian genomes.</title>
        <authorList>
            <person name="Simakov O."/>
            <person name="Marletaz F."/>
            <person name="Cho S.J."/>
            <person name="Edsinger-Gonzales E."/>
            <person name="Havlak P."/>
            <person name="Hellsten U."/>
            <person name="Kuo D.H."/>
            <person name="Larsson T."/>
            <person name="Lv J."/>
            <person name="Arendt D."/>
            <person name="Savage R."/>
            <person name="Osoegawa K."/>
            <person name="de Jong P."/>
            <person name="Grimwood J."/>
            <person name="Chapman J.A."/>
            <person name="Shapiro H."/>
            <person name="Aerts A."/>
            <person name="Otillar R.P."/>
            <person name="Terry A.Y."/>
            <person name="Boore J.L."/>
            <person name="Grigoriev I.V."/>
            <person name="Lindberg D.R."/>
            <person name="Seaver E.C."/>
            <person name="Weisblat D.A."/>
            <person name="Putnam N.H."/>
            <person name="Rokhsar D.S."/>
        </authorList>
    </citation>
    <scope>NUCLEOTIDE SEQUENCE [LARGE SCALE GENOMIC DNA]</scope>
</reference>
<evidence type="ECO:0000313" key="9">
    <source>
        <dbReference type="Proteomes" id="UP000030746"/>
    </source>
</evidence>
<dbReference type="InterPro" id="IPR001357">
    <property type="entry name" value="BRCT_dom"/>
</dbReference>
<dbReference type="AlphaFoldDB" id="V4ANE4"/>
<dbReference type="OMA" id="MIVECAG"/>
<comment type="subcellular location">
    <subcellularLocation>
        <location evidence="1">Nucleus</location>
    </subcellularLocation>
</comment>
<dbReference type="Pfam" id="PF16770">
    <property type="entry name" value="RTT107_BRCT_5"/>
    <property type="match status" value="1"/>
</dbReference>
<gene>
    <name evidence="8" type="ORF">LOTGIDRAFT_103252</name>
</gene>
<dbReference type="SUPFAM" id="SSF52113">
    <property type="entry name" value="BRCT domain"/>
    <property type="match status" value="2"/>
</dbReference>
<organism evidence="8 9">
    <name type="scientific">Lottia gigantea</name>
    <name type="common">Giant owl limpet</name>
    <dbReference type="NCBI Taxonomy" id="225164"/>
    <lineage>
        <taxon>Eukaryota</taxon>
        <taxon>Metazoa</taxon>
        <taxon>Spiralia</taxon>
        <taxon>Lophotrochozoa</taxon>
        <taxon>Mollusca</taxon>
        <taxon>Gastropoda</taxon>
        <taxon>Patellogastropoda</taxon>
        <taxon>Lottioidea</taxon>
        <taxon>Lottiidae</taxon>
        <taxon>Lottia</taxon>
    </lineage>
</organism>
<evidence type="ECO:0000313" key="8">
    <source>
        <dbReference type="EMBL" id="ESP05694.1"/>
    </source>
</evidence>
<feature type="compositionally biased region" description="Low complexity" evidence="6">
    <location>
        <begin position="1"/>
        <end position="12"/>
    </location>
</feature>
<dbReference type="Proteomes" id="UP000030746">
    <property type="component" value="Unassembled WGS sequence"/>
</dbReference>
<evidence type="ECO:0000256" key="2">
    <source>
        <dbReference type="ARBA" id="ARBA00022553"/>
    </source>
</evidence>
<feature type="domain" description="BRCT" evidence="7">
    <location>
        <begin position="147"/>
        <end position="237"/>
    </location>
</feature>
<keyword evidence="4" id="KW-0234">DNA repair</keyword>
<protein>
    <recommendedName>
        <fullName evidence="7">BRCT domain-containing protein</fullName>
    </recommendedName>
</protein>
<feature type="domain" description="BRCT" evidence="7">
    <location>
        <begin position="48"/>
        <end position="126"/>
    </location>
</feature>
<dbReference type="Pfam" id="PF16589">
    <property type="entry name" value="BRCT_2"/>
    <property type="match status" value="1"/>
</dbReference>
<keyword evidence="2" id="KW-0597">Phosphoprotein</keyword>
<dbReference type="PANTHER" id="PTHR23196">
    <property type="entry name" value="PAX TRANSCRIPTION ACTIVATION DOMAIN INTERACTING PROTEIN"/>
    <property type="match status" value="1"/>
</dbReference>
<dbReference type="GO" id="GO:0006281">
    <property type="term" value="P:DNA repair"/>
    <property type="evidence" value="ECO:0007669"/>
    <property type="project" value="UniProtKB-KW"/>
</dbReference>
<keyword evidence="3" id="KW-0227">DNA damage</keyword>
<evidence type="ECO:0000256" key="6">
    <source>
        <dbReference type="SAM" id="MobiDB-lite"/>
    </source>
</evidence>
<keyword evidence="9" id="KW-1185">Reference proteome</keyword>